<dbReference type="OrthoDB" id="5324744at2759"/>
<dbReference type="Gene3D" id="2.130.10.10">
    <property type="entry name" value="YVTN repeat-like/Quinoprotein amine dehydrogenase"/>
    <property type="match status" value="1"/>
</dbReference>
<evidence type="ECO:0000256" key="1">
    <source>
        <dbReference type="SAM" id="MobiDB-lite"/>
    </source>
</evidence>
<organism evidence="2 3">
    <name type="scientific">Kluyveromyces dobzhanskii CBS 2104</name>
    <dbReference type="NCBI Taxonomy" id="1427455"/>
    <lineage>
        <taxon>Eukaryota</taxon>
        <taxon>Fungi</taxon>
        <taxon>Dikarya</taxon>
        <taxon>Ascomycota</taxon>
        <taxon>Saccharomycotina</taxon>
        <taxon>Saccharomycetes</taxon>
        <taxon>Saccharomycetales</taxon>
        <taxon>Saccharomycetaceae</taxon>
        <taxon>Kluyveromyces</taxon>
    </lineage>
</organism>
<dbReference type="EMBL" id="CCBQ010000044">
    <property type="protein sequence ID" value="CDO95307.1"/>
    <property type="molecule type" value="Genomic_DNA"/>
</dbReference>
<gene>
    <name evidence="2" type="ORF">KLDO_g3553</name>
</gene>
<reference evidence="2 3" key="1">
    <citation type="submission" date="2014-03" db="EMBL/GenBank/DDBJ databases">
        <title>The genome of Kluyveromyces dobzhanskii.</title>
        <authorList>
            <person name="Nystedt B."/>
            <person name="Astrom S."/>
        </authorList>
    </citation>
    <scope>NUCLEOTIDE SEQUENCE [LARGE SCALE GENOMIC DNA]</scope>
    <source>
        <strain evidence="2 3">CBS 2104</strain>
    </source>
</reference>
<accession>A0A0A8LAQ7</accession>
<dbReference type="SUPFAM" id="SSF50978">
    <property type="entry name" value="WD40 repeat-like"/>
    <property type="match status" value="1"/>
</dbReference>
<keyword evidence="3" id="KW-1185">Reference proteome</keyword>
<dbReference type="AlphaFoldDB" id="A0A0A8LAQ7"/>
<dbReference type="InterPro" id="IPR015943">
    <property type="entry name" value="WD40/YVTN_repeat-like_dom_sf"/>
</dbReference>
<feature type="region of interest" description="Disordered" evidence="1">
    <location>
        <begin position="136"/>
        <end position="157"/>
    </location>
</feature>
<dbReference type="Proteomes" id="UP000031516">
    <property type="component" value="Unassembled WGS sequence"/>
</dbReference>
<comment type="caution">
    <text evidence="2">The sequence shown here is derived from an EMBL/GenBank/DDBJ whole genome shotgun (WGS) entry which is preliminary data.</text>
</comment>
<evidence type="ECO:0000313" key="3">
    <source>
        <dbReference type="Proteomes" id="UP000031516"/>
    </source>
</evidence>
<proteinExistence type="predicted"/>
<evidence type="ECO:0000313" key="2">
    <source>
        <dbReference type="EMBL" id="CDO95307.1"/>
    </source>
</evidence>
<dbReference type="InterPro" id="IPR036322">
    <property type="entry name" value="WD40_repeat_dom_sf"/>
</dbReference>
<name>A0A0A8LAQ7_9SACH</name>
<protein>
    <submittedName>
        <fullName evidence="2">WGS project CCBQ000000000 data, contig 00272</fullName>
    </submittedName>
</protein>
<sequence length="644" mass="71942">MSTEQILKDLEQNLFLPSEILRSGNKISVKYHYINDAFMQSCGCIISEQLSKEIESSPASTCPVCHTVGVTGVGPVGPLRHLYDQLRFYQNNGMPKEDVLAENTTAQTSERSRRRSDQSHSLLSLFLQVASKVTADDGSGRTQSTLATAKDCDTQPPKVIKEESQAVETTSLDNISNSKTIPIQDNNSSLVEAPLFPITTANIASELNEEKEYYFAKCFPMYRKRSQFNTHSKFLRTKSKLFINNSISPDCSKFALITPSKWEVFSIPLNGSTPKSKEPQLLFCGNTSGEFGPNFESLSLPKNLAVLQPIYNESWDAATMKTTRKKSKDNVATTALAQWEHIYCKLSNTLLVVAGTRGIFRVFDLSKGGELIYTYCSSFPIRSIDINPITSTVSCGITGRDRTTGSEQALLLFHRIEFDQSSQNWQFPQPITITLPYRDPIHTLQFSSDGNYLSCSTALESRFLVISLRKINEPRLVMKSLRSLDTSLESEGITDTKIFPGNPNLMCVTSVAFNAPPIVINTKIESINGVQSVAQPTMLLRLDELGSKVHKCEISPRNDSIAFLDRNGTVYILFAPTMMDTEKRRILTVDVVSNAYRMREAASMRFSVDGHTLYILDRKGILYVEDFAYALPQNPEVTKCKQIN</sequence>